<keyword evidence="3" id="KW-1185">Reference proteome</keyword>
<name>A0ABX2R9U0_9THEO</name>
<dbReference type="Proteomes" id="UP000604066">
    <property type="component" value="Unassembled WGS sequence"/>
</dbReference>
<comment type="caution">
    <text evidence="2">The sequence shown here is derived from an EMBL/GenBank/DDBJ whole genome shotgun (WGS) entry which is preliminary data.</text>
</comment>
<dbReference type="EMBL" id="JACCBS010000001">
    <property type="protein sequence ID" value="NYE56891.1"/>
    <property type="molecule type" value="Genomic_DNA"/>
</dbReference>
<protein>
    <submittedName>
        <fullName evidence="2">ABC-type uncharacterized transport system ATPase subunit</fullName>
    </submittedName>
</protein>
<evidence type="ECO:0000313" key="3">
    <source>
        <dbReference type="Proteomes" id="UP000604066"/>
    </source>
</evidence>
<evidence type="ECO:0000256" key="1">
    <source>
        <dbReference type="SAM" id="Coils"/>
    </source>
</evidence>
<reference evidence="2 3" key="1">
    <citation type="submission" date="2020-07" db="EMBL/GenBank/DDBJ databases">
        <title>Genomic Encyclopedia of Type Strains, Phase III (KMG-III): the genomes of soil and plant-associated and newly described type strains.</title>
        <authorList>
            <person name="Whitman W."/>
        </authorList>
    </citation>
    <scope>NUCLEOTIDE SEQUENCE [LARGE SCALE GENOMIC DNA]</scope>
    <source>
        <strain evidence="2 3">DSM 11255</strain>
    </source>
</reference>
<evidence type="ECO:0000313" key="2">
    <source>
        <dbReference type="EMBL" id="NYE56891.1"/>
    </source>
</evidence>
<accession>A0ABX2R9U0</accession>
<dbReference type="RefSeq" id="WP_161625129.1">
    <property type="nucleotide sequence ID" value="NZ_ATYG01000014.1"/>
</dbReference>
<sequence>MVKTSKEILNELKRLQEKITSSKDELVITDEFQKINEKFKKYYSGEEEITIEEIQELLPVYEKTIKLLEEEKKKILTEIEKVKREKKVINSYLAKGFQVEGIFLDKKR</sequence>
<gene>
    <name evidence="2" type="ORF">HDG70_000597</name>
</gene>
<proteinExistence type="predicted"/>
<feature type="coiled-coil region" evidence="1">
    <location>
        <begin position="51"/>
        <end position="85"/>
    </location>
</feature>
<organism evidence="2 3">
    <name type="scientific">Carboxydothermus ferrireducens DSM 11255</name>
    <dbReference type="NCBI Taxonomy" id="1119529"/>
    <lineage>
        <taxon>Bacteria</taxon>
        <taxon>Bacillati</taxon>
        <taxon>Bacillota</taxon>
        <taxon>Clostridia</taxon>
        <taxon>Thermoanaerobacterales</taxon>
        <taxon>Thermoanaerobacteraceae</taxon>
        <taxon>Carboxydothermus</taxon>
    </lineage>
</organism>
<keyword evidence="1" id="KW-0175">Coiled coil</keyword>